<keyword evidence="4" id="KW-0819">tRNA processing</keyword>
<comment type="subcellular location">
    <subcellularLocation>
        <location evidence="5">Cytoplasm</location>
    </subcellularLocation>
    <subcellularLocation>
        <location evidence="5">Nucleus</location>
    </subcellularLocation>
</comment>
<sequence>MRSLCLLSEARAVLYPEDVLDSTGRSHIAVDPETLDVYSSVGTERQSWVYKVSVSQEVTEIATFPNQPLGTTAAVEVVGFQYVPELQALCVALNGGDLVLIPSEDGEDRPPEVVGTVDSGILCMEWSPDHELVVIVTGAGTILEMTKDFEVITEIPIHVEGTGKEEHVSVGWGKKETQFHGSEGKQAALRKDDALTGSNLISDDDDFRPRISWRGDGAYFACSAVAPNGNKRVIRMYDRECTLQYTSESVSQLEHALNWRPSGNLIAASQRLPHRHDIIFFEKNGLRHGEFALRDDTATVVEVAWNADSTVLGVWLQSGSPSAKPESVIQLWTANNYYWYLKQELRPVSENDSFSGMQWDPEVALRLHLTTRSGSYQRSDFCADQFVSTSRVAENPATVAVIDGCSVLLTPFKHLNVPPPMSAVKVQLPAPAAYVTFGPGNAGDDLAVLLCDKTVHLFKGGSVVKPVKVPERLGYISLPQENSAITFRQIAWIDAKTLLALAYDDRVGEDYVVIFTLDEATMQVCERRDARATNGVRSFVRLHCNVDSGIAVVEAADGRVAYVDCAAEQPFLHFVPGVPTMCPWISTAELRGSDGQSQRILIGLSDRNKLYANDRLLSPDCTSFFVHDDFLILTTFTHTARFISLNVAFDDFTLPETTSSPFDEHVRRVERGSRIVTAVPGDISLVLQMPRGNLETVYPRALVLATVRRLIDKKDYRAAFLHCRKHRIDLNLLVDHNRAQFEGNIQLFVRQIDDPEYLNLFISTLRDEDVTVTMYYGAISKVGTTDKVEGKVNSICETIRRALEEVDSQRYTQSILTTDVKKTPPDLEAAMRRILLVKTKESPEAADAALKYVIFLADVDKLYDVALGMYDFPLVLMVAQHSQKDPREYLPFLSELQKLETNYQRYRIDDHLGKRETALRHLSLAGDEYYNNCLAYIKQHGLYKVAMDVFSDQKARYQEVLRLYADHLEERSDYEEAGLLYEIAGAKVTAMQAYQKALMWQQTFAIATNLGLPEAEITGMACDMSEEMIRRLQYRDAARILLDYAKKPLEAVNVLVKGSLWSEASRTACMYGHAELIDTAIKPKALEACAQMLEDIKDMSTEFDTRRERLHRWREEKARNLAAAEAGTHDPSLDNIDMFSDTTSMATTRITGASALTSLASRSTVRTARTAKARRKAERKRATGRDKAFEDEYLMNCLRKLINRSNDMRVDVLAMVRILMVHNHVERARSVQAAFKALVAKIQLGIPEIFIAPTQAPETAEDFKRRVMEGLPPPAPRNVEPPPKLSDAQYGISILE</sequence>
<name>A0A0L0HNC1_SPIPD</name>
<dbReference type="Pfam" id="PF04762">
    <property type="entry name" value="Beta-prop_ELP1_1st"/>
    <property type="match status" value="1"/>
</dbReference>
<evidence type="ECO:0000313" key="11">
    <source>
        <dbReference type="EMBL" id="KND02562.1"/>
    </source>
</evidence>
<protein>
    <recommendedName>
        <fullName evidence="5">Elongator complex protein 1</fullName>
    </recommendedName>
</protein>
<dbReference type="PANTHER" id="PTHR12747">
    <property type="entry name" value="ELONGATOR COMPLEX PROTEIN 1"/>
    <property type="match status" value="1"/>
</dbReference>
<evidence type="ECO:0000259" key="8">
    <source>
        <dbReference type="Pfam" id="PF23878"/>
    </source>
</evidence>
<dbReference type="GO" id="GO:0000049">
    <property type="term" value="F:tRNA binding"/>
    <property type="evidence" value="ECO:0007669"/>
    <property type="project" value="TreeGrafter"/>
</dbReference>
<evidence type="ECO:0000259" key="10">
    <source>
        <dbReference type="Pfam" id="PF23936"/>
    </source>
</evidence>
<accession>A0A0L0HNC1</accession>
<dbReference type="PANTHER" id="PTHR12747:SF0">
    <property type="entry name" value="ELONGATOR COMPLEX PROTEIN 1"/>
    <property type="match status" value="1"/>
</dbReference>
<evidence type="ECO:0000256" key="1">
    <source>
        <dbReference type="ARBA" id="ARBA00005043"/>
    </source>
</evidence>
<reference evidence="11 12" key="1">
    <citation type="submission" date="2009-08" db="EMBL/GenBank/DDBJ databases">
        <title>The Genome Sequence of Spizellomyces punctatus strain DAOM BR117.</title>
        <authorList>
            <consortium name="The Broad Institute Genome Sequencing Platform"/>
            <person name="Russ C."/>
            <person name="Cuomo C."/>
            <person name="Shea T."/>
            <person name="Young S.K."/>
            <person name="Zeng Q."/>
            <person name="Koehrsen M."/>
            <person name="Haas B."/>
            <person name="Borodovsky M."/>
            <person name="Guigo R."/>
            <person name="Alvarado L."/>
            <person name="Berlin A."/>
            <person name="Bochicchio J."/>
            <person name="Borenstein D."/>
            <person name="Chapman S."/>
            <person name="Chen Z."/>
            <person name="Engels R."/>
            <person name="Freedman E."/>
            <person name="Gellesch M."/>
            <person name="Goldberg J."/>
            <person name="Griggs A."/>
            <person name="Gujja S."/>
            <person name="Heiman D."/>
            <person name="Hepburn T."/>
            <person name="Howarth C."/>
            <person name="Jen D."/>
            <person name="Larson L."/>
            <person name="Lewis B."/>
            <person name="Mehta T."/>
            <person name="Park D."/>
            <person name="Pearson M."/>
            <person name="Roberts A."/>
            <person name="Saif S."/>
            <person name="Shenoy N."/>
            <person name="Sisk P."/>
            <person name="Stolte C."/>
            <person name="Sykes S."/>
            <person name="Thomson T."/>
            <person name="Walk T."/>
            <person name="White J."/>
            <person name="Yandava C."/>
            <person name="Burger G."/>
            <person name="Gray M.W."/>
            <person name="Holland P.W.H."/>
            <person name="King N."/>
            <person name="Lang F.B.F."/>
            <person name="Roger A.J."/>
            <person name="Ruiz-Trillo I."/>
            <person name="Lander E."/>
            <person name="Nusbaum C."/>
        </authorList>
    </citation>
    <scope>NUCLEOTIDE SEQUENCE [LARGE SCALE GENOMIC DNA]</scope>
    <source>
        <strain evidence="11 12">DAOM BR117</strain>
    </source>
</reference>
<evidence type="ECO:0000259" key="9">
    <source>
        <dbReference type="Pfam" id="PF23925"/>
    </source>
</evidence>
<feature type="domain" description="ELP1 alpha-solenoid" evidence="9">
    <location>
        <begin position="700"/>
        <end position="896"/>
    </location>
</feature>
<dbReference type="InterPro" id="IPR056167">
    <property type="entry name" value="A-sol_ELP1"/>
</dbReference>
<dbReference type="GeneID" id="27686568"/>
<evidence type="ECO:0000259" key="6">
    <source>
        <dbReference type="Pfam" id="PF04762"/>
    </source>
</evidence>
<evidence type="ECO:0000256" key="5">
    <source>
        <dbReference type="PIRNR" id="PIRNR017233"/>
    </source>
</evidence>
<dbReference type="InterPro" id="IPR056166">
    <property type="entry name" value="TPR_ELP1"/>
</dbReference>
<feature type="domain" description="ELP1 three-helical bundle" evidence="10">
    <location>
        <begin position="1076"/>
        <end position="1249"/>
    </location>
</feature>
<dbReference type="VEuPathDB" id="FungiDB:SPPG_03020"/>
<gene>
    <name evidence="11" type="ORF">SPPG_03020</name>
</gene>
<comment type="pathway">
    <text evidence="1">tRNA modification; 5-methoxycarbonylmethyl-2-thiouridine-tRNA biosynthesis.</text>
</comment>
<dbReference type="GO" id="GO:0033588">
    <property type="term" value="C:elongator holoenzyme complex"/>
    <property type="evidence" value="ECO:0007669"/>
    <property type="project" value="InterPro"/>
</dbReference>
<dbReference type="GO" id="GO:0005634">
    <property type="term" value="C:nucleus"/>
    <property type="evidence" value="ECO:0007669"/>
    <property type="project" value="UniProtKB-SubCell"/>
</dbReference>
<dbReference type="Proteomes" id="UP000053201">
    <property type="component" value="Unassembled WGS sequence"/>
</dbReference>
<dbReference type="EMBL" id="KQ257453">
    <property type="protein sequence ID" value="KND02562.1"/>
    <property type="molecule type" value="Genomic_DNA"/>
</dbReference>
<dbReference type="InterPro" id="IPR056164">
    <property type="entry name" value="Beta-prop_ELP1_1st"/>
</dbReference>
<feature type="domain" description="ELP1 N-terminal second beta-propeller" evidence="7">
    <location>
        <begin position="401"/>
        <end position="676"/>
    </location>
</feature>
<dbReference type="Pfam" id="PF23878">
    <property type="entry name" value="TPR_ELP1"/>
    <property type="match status" value="1"/>
</dbReference>
<dbReference type="OrthoDB" id="40048at2759"/>
<feature type="domain" description="ELP1 TPR" evidence="8">
    <location>
        <begin position="903"/>
        <end position="1066"/>
    </location>
</feature>
<dbReference type="InterPro" id="IPR006849">
    <property type="entry name" value="Elp1"/>
</dbReference>
<dbReference type="Pfam" id="PF23925">
    <property type="entry name" value="A-sol_ELP1"/>
    <property type="match status" value="1"/>
</dbReference>
<evidence type="ECO:0000313" key="12">
    <source>
        <dbReference type="Proteomes" id="UP000053201"/>
    </source>
</evidence>
<dbReference type="InterPro" id="IPR056165">
    <property type="entry name" value="Beta-prop_ELP1_2nd"/>
</dbReference>
<organism evidence="11 12">
    <name type="scientific">Spizellomyces punctatus (strain DAOM BR117)</name>
    <dbReference type="NCBI Taxonomy" id="645134"/>
    <lineage>
        <taxon>Eukaryota</taxon>
        <taxon>Fungi</taxon>
        <taxon>Fungi incertae sedis</taxon>
        <taxon>Chytridiomycota</taxon>
        <taxon>Chytridiomycota incertae sedis</taxon>
        <taxon>Chytridiomycetes</taxon>
        <taxon>Spizellomycetales</taxon>
        <taxon>Spizellomycetaceae</taxon>
        <taxon>Spizellomyces</taxon>
    </lineage>
</organism>
<keyword evidence="12" id="KW-1185">Reference proteome</keyword>
<dbReference type="Pfam" id="PF23797">
    <property type="entry name" value="Beta-prop_ELP1_2nd"/>
    <property type="match status" value="1"/>
</dbReference>
<dbReference type="SUPFAM" id="SSF69322">
    <property type="entry name" value="Tricorn protease domain 2"/>
    <property type="match status" value="1"/>
</dbReference>
<evidence type="ECO:0000256" key="3">
    <source>
        <dbReference type="ARBA" id="ARBA00022490"/>
    </source>
</evidence>
<feature type="domain" description="ELP1 first N-terminal beta-propeller" evidence="6">
    <location>
        <begin position="28"/>
        <end position="362"/>
    </location>
</feature>
<keyword evidence="5" id="KW-0539">Nucleus</keyword>
<keyword evidence="3 5" id="KW-0963">Cytoplasm</keyword>
<dbReference type="UniPathway" id="UPA00988"/>
<dbReference type="GO" id="GO:0005829">
    <property type="term" value="C:cytosol"/>
    <property type="evidence" value="ECO:0007669"/>
    <property type="project" value="TreeGrafter"/>
</dbReference>
<dbReference type="RefSeq" id="XP_016610601.1">
    <property type="nucleotide sequence ID" value="XM_016751304.1"/>
</dbReference>
<comment type="function">
    <text evidence="5">Component of the elongator complex which is required for multiple tRNA modifications, including mcm5U (5-methoxycarbonylmethyl uridine), mcm5s2U (5-methoxycarbonylmethyl-2-thiouridine), and ncm5U (5-carbamoylmethyl uridine). The elongator complex catalyzes formation of carboxymethyluridine in the wobble base at position 34 in tRNAs.</text>
</comment>
<dbReference type="Pfam" id="PF23936">
    <property type="entry name" value="HB_ELP1"/>
    <property type="match status" value="1"/>
</dbReference>
<dbReference type="PIRSF" id="PIRSF017233">
    <property type="entry name" value="IKAP"/>
    <property type="match status" value="1"/>
</dbReference>
<dbReference type="GO" id="GO:0002926">
    <property type="term" value="P:tRNA wobble base 5-methoxycarbonylmethyl-2-thiouridinylation"/>
    <property type="evidence" value="ECO:0007669"/>
    <property type="project" value="TreeGrafter"/>
</dbReference>
<evidence type="ECO:0000259" key="7">
    <source>
        <dbReference type="Pfam" id="PF23797"/>
    </source>
</evidence>
<comment type="similarity">
    <text evidence="2 5">Belongs to the ELP1/IKA1 family.</text>
</comment>
<evidence type="ECO:0000256" key="2">
    <source>
        <dbReference type="ARBA" id="ARBA00006086"/>
    </source>
</evidence>
<proteinExistence type="inferred from homology"/>
<dbReference type="InterPro" id="IPR056169">
    <property type="entry name" value="HB_ELP1"/>
</dbReference>
<evidence type="ECO:0000256" key="4">
    <source>
        <dbReference type="ARBA" id="ARBA00022694"/>
    </source>
</evidence>